<dbReference type="AlphaFoldDB" id="A0A249PIM8"/>
<dbReference type="InterPro" id="IPR051447">
    <property type="entry name" value="Lipoprotein-release_system"/>
</dbReference>
<feature type="transmembrane region" description="Helical" evidence="7">
    <location>
        <begin position="704"/>
        <end position="733"/>
    </location>
</feature>
<keyword evidence="9" id="KW-0614">Plasmid</keyword>
<feature type="transmembrane region" description="Helical" evidence="7">
    <location>
        <begin position="656"/>
        <end position="683"/>
    </location>
</feature>
<dbReference type="KEGG" id="esj:SJ05684_b48080"/>
<dbReference type="GO" id="GO:0044874">
    <property type="term" value="P:lipoprotein localization to outer membrane"/>
    <property type="evidence" value="ECO:0007669"/>
    <property type="project" value="TreeGrafter"/>
</dbReference>
<dbReference type="eggNOG" id="COG0577">
    <property type="taxonomic scope" value="Bacteria"/>
</dbReference>
<dbReference type="GO" id="GO:0098797">
    <property type="term" value="C:plasma membrane protein complex"/>
    <property type="evidence" value="ECO:0007669"/>
    <property type="project" value="TreeGrafter"/>
</dbReference>
<keyword evidence="10" id="KW-1185">Reference proteome</keyword>
<evidence type="ECO:0000259" key="8">
    <source>
        <dbReference type="Pfam" id="PF02687"/>
    </source>
</evidence>
<evidence type="ECO:0000256" key="4">
    <source>
        <dbReference type="ARBA" id="ARBA00022692"/>
    </source>
</evidence>
<dbReference type="InterPro" id="IPR003838">
    <property type="entry name" value="ABC3_permease_C"/>
</dbReference>
<evidence type="ECO:0000256" key="7">
    <source>
        <dbReference type="SAM" id="Phobius"/>
    </source>
</evidence>
<feature type="transmembrane region" description="Helical" evidence="7">
    <location>
        <begin position="319"/>
        <end position="342"/>
    </location>
</feature>
<evidence type="ECO:0000256" key="2">
    <source>
        <dbReference type="ARBA" id="ARBA00005236"/>
    </source>
</evidence>
<evidence type="ECO:0000256" key="6">
    <source>
        <dbReference type="ARBA" id="ARBA00023136"/>
    </source>
</evidence>
<feature type="domain" description="ABC3 transporter permease C-terminal" evidence="8">
    <location>
        <begin position="662"/>
        <end position="775"/>
    </location>
</feature>
<keyword evidence="5 7" id="KW-1133">Transmembrane helix</keyword>
<evidence type="ECO:0000256" key="3">
    <source>
        <dbReference type="ARBA" id="ARBA00022475"/>
    </source>
</evidence>
<feature type="transmembrane region" description="Helical" evidence="7">
    <location>
        <begin position="20"/>
        <end position="41"/>
    </location>
</feature>
<geneLocation type="plasmid" evidence="10">
    <name>psj05684b</name>
</geneLocation>
<evidence type="ECO:0000313" key="9">
    <source>
        <dbReference type="EMBL" id="ASY65790.1"/>
    </source>
</evidence>
<dbReference type="PANTHER" id="PTHR30489:SF0">
    <property type="entry name" value="LIPOPROTEIN-RELEASING SYSTEM TRANSMEMBRANE PROTEIN LOLE"/>
    <property type="match status" value="1"/>
</dbReference>
<dbReference type="PANTHER" id="PTHR30489">
    <property type="entry name" value="LIPOPROTEIN-RELEASING SYSTEM TRANSMEMBRANE PROTEIN LOLE"/>
    <property type="match status" value="1"/>
</dbReference>
<comment type="subcellular location">
    <subcellularLocation>
        <location evidence="1">Cell membrane</location>
        <topology evidence="1">Multi-pass membrane protein</topology>
    </subcellularLocation>
</comment>
<organism evidence="9 10">
    <name type="scientific">Sinorhizobium sojae CCBAU 05684</name>
    <dbReference type="NCBI Taxonomy" id="716928"/>
    <lineage>
        <taxon>Bacteria</taxon>
        <taxon>Pseudomonadati</taxon>
        <taxon>Pseudomonadota</taxon>
        <taxon>Alphaproteobacteria</taxon>
        <taxon>Hyphomicrobiales</taxon>
        <taxon>Rhizobiaceae</taxon>
        <taxon>Sinorhizobium/Ensifer group</taxon>
        <taxon>Sinorhizobium</taxon>
    </lineage>
</organism>
<dbReference type="STRING" id="716928.GCA_000261485_03822"/>
<feature type="transmembrane region" description="Helical" evidence="7">
    <location>
        <begin position="430"/>
        <end position="455"/>
    </location>
</feature>
<gene>
    <name evidence="9" type="ORF">SJ05684_b48080</name>
</gene>
<dbReference type="EMBL" id="CP023068">
    <property type="protein sequence ID" value="ASY65790.1"/>
    <property type="molecule type" value="Genomic_DNA"/>
</dbReference>
<keyword evidence="4 7" id="KW-0812">Transmembrane</keyword>
<feature type="transmembrane region" description="Helical" evidence="7">
    <location>
        <begin position="270"/>
        <end position="291"/>
    </location>
</feature>
<feature type="domain" description="ABC3 transporter permease C-terminal" evidence="8">
    <location>
        <begin position="270"/>
        <end position="390"/>
    </location>
</feature>
<evidence type="ECO:0000313" key="10">
    <source>
        <dbReference type="Proteomes" id="UP000217211"/>
    </source>
</evidence>
<comment type="similarity">
    <text evidence="2">Belongs to the ABC-4 integral membrane protein family. LolC/E subfamily.</text>
</comment>
<protein>
    <submittedName>
        <fullName evidence="9">ABC-type antimicrobial peptide transport system, permease component</fullName>
    </submittedName>
</protein>
<evidence type="ECO:0000256" key="5">
    <source>
        <dbReference type="ARBA" id="ARBA00022989"/>
    </source>
</evidence>
<reference evidence="9 10" key="1">
    <citation type="submission" date="2017-08" db="EMBL/GenBank/DDBJ databases">
        <title>Multipartite genome sequences of Sinorhizobium species nodulating soybeans.</title>
        <authorList>
            <person name="Tian C.F."/>
        </authorList>
    </citation>
    <scope>NUCLEOTIDE SEQUENCE [LARGE SCALE GENOMIC DNA]</scope>
    <source>
        <strain evidence="9 10">CCBAU 05684</strain>
        <plasmid evidence="10">psj05684b</plasmid>
    </source>
</reference>
<keyword evidence="6 7" id="KW-0472">Membrane</keyword>
<name>A0A249PIM8_9HYPH</name>
<sequence length="788" mass="86751">MMSSLDRKLLRGLWQLKAQVLAIALVIASGTALLIMALTTIESLEETTTAYYERTRFADVFARTKRAPEYVGRDIAEIPGVRLAETRIVDGGILDMPGYSEPVVAQLISLPEHGPQLLNALVIRSGRLVDPSRPDEVVVSEPFADAHGLKPGDSFDAILRGNKRKLQVVGTALSPEFVYAIAPGGLMPDDERFGVLWMGRDALAAAFDLQSAFNSVTLSLLPDADSRDVIRRLDTLLAPFGGIGAYGRADQTSNWFLQSEIAQQKNMSKVMPTIFLAVAAFLTNMVMARLIETERREIGLLKAFGYGNVAIGWHYAKMVLAIGALGILIGSLLGAWLGHWNTELYTQFYRFPFLLYRPGPDGFMIAGAISLAAALAGSLFAVRRAVRLPPAEAMQPPSPPVYRRSWASRTALADALDEPSRMIVRRIIRWPVRAFLASLGLAMSIAVLIMALQWVDAIDSLVETVFERGQRQDATVAFNDLQPIHTVRDFENLPGVLTAEPYRYVATRIVNRHLVERQGIVGVPQGAILSPVFDNDRGRIEVPPDGLVLSRKLAELLEVETGDTVAVEMLEGRQHRVNLPVVQIFDTYIGTPAYMDMAALNRMAGDGRVVSGLHIRVDPPSRATLLTRLKDIPNVAAVLFRQAAIDTFYKTMGETIFIFIGFFVVFSLTLSVGVTYNSIRIALSERARELATLRVLGFSRWEISYILLGEVGILTWISIPLGGVIGFSLAWYMTSAFETELYRVPLVLRDATYGKAALIALAAALTCAAIVRRRLDRLDLIAVLKTRE</sequence>
<feature type="transmembrane region" description="Helical" evidence="7">
    <location>
        <begin position="362"/>
        <end position="382"/>
    </location>
</feature>
<feature type="transmembrane region" description="Helical" evidence="7">
    <location>
        <begin position="753"/>
        <end position="771"/>
    </location>
</feature>
<proteinExistence type="inferred from homology"/>
<accession>A0A249PIM8</accession>
<evidence type="ECO:0000256" key="1">
    <source>
        <dbReference type="ARBA" id="ARBA00004651"/>
    </source>
</evidence>
<dbReference type="Pfam" id="PF02687">
    <property type="entry name" value="FtsX"/>
    <property type="match status" value="2"/>
</dbReference>
<dbReference type="Proteomes" id="UP000217211">
    <property type="component" value="Plasmid pSJ05684b"/>
</dbReference>
<keyword evidence="3" id="KW-1003">Cell membrane</keyword>